<dbReference type="PANTHER" id="PTHR43861:SF1">
    <property type="entry name" value="TRANS-ACONITATE 2-METHYLTRANSFERASE"/>
    <property type="match status" value="1"/>
</dbReference>
<organism evidence="4 5">
    <name type="scientific">Acinetobacter schindleri</name>
    <dbReference type="NCBI Taxonomy" id="108981"/>
    <lineage>
        <taxon>Bacteria</taxon>
        <taxon>Pseudomonadati</taxon>
        <taxon>Pseudomonadota</taxon>
        <taxon>Gammaproteobacteria</taxon>
        <taxon>Moraxellales</taxon>
        <taxon>Moraxellaceae</taxon>
        <taxon>Acinetobacter</taxon>
    </lineage>
</organism>
<evidence type="ECO:0000259" key="3">
    <source>
        <dbReference type="Pfam" id="PF13649"/>
    </source>
</evidence>
<reference evidence="4 5" key="1">
    <citation type="submission" date="2019-09" db="EMBL/GenBank/DDBJ databases">
        <title>Non-baumannii Acinetobacter spp. carrying blaNDM-1 isolated in China.</title>
        <authorList>
            <person name="Cui C."/>
            <person name="Chen C."/>
            <person name="Sun J."/>
            <person name="Liu Y."/>
        </authorList>
    </citation>
    <scope>NUCLEOTIDE SEQUENCE [LARGE SCALE GENOMIC DNA]</scope>
    <source>
        <strain evidence="4 5">HZE23-1</strain>
    </source>
</reference>
<gene>
    <name evidence="4" type="ORF">FSC10_09680</name>
</gene>
<keyword evidence="2" id="KW-0808">Transferase</keyword>
<evidence type="ECO:0000256" key="1">
    <source>
        <dbReference type="ARBA" id="ARBA00022603"/>
    </source>
</evidence>
<keyword evidence="1 4" id="KW-0489">Methyltransferase</keyword>
<dbReference type="Pfam" id="PF13649">
    <property type="entry name" value="Methyltransf_25"/>
    <property type="match status" value="1"/>
</dbReference>
<feature type="domain" description="Methyltransferase" evidence="3">
    <location>
        <begin position="40"/>
        <end position="128"/>
    </location>
</feature>
<accession>A0AAE6WWS0</accession>
<dbReference type="InterPro" id="IPR041698">
    <property type="entry name" value="Methyltransf_25"/>
</dbReference>
<dbReference type="EMBL" id="CP044463">
    <property type="protein sequence ID" value="QIC67621.1"/>
    <property type="molecule type" value="Genomic_DNA"/>
</dbReference>
<dbReference type="AlphaFoldDB" id="A0AAE6WWS0"/>
<dbReference type="RefSeq" id="WP_163171562.1">
    <property type="nucleotide sequence ID" value="NZ_CP044463.1"/>
</dbReference>
<evidence type="ECO:0000313" key="5">
    <source>
        <dbReference type="Proteomes" id="UP000503505"/>
    </source>
</evidence>
<dbReference type="GO" id="GO:0032259">
    <property type="term" value="P:methylation"/>
    <property type="evidence" value="ECO:0007669"/>
    <property type="project" value="UniProtKB-KW"/>
</dbReference>
<proteinExistence type="predicted"/>
<protein>
    <submittedName>
        <fullName evidence="4">Class I SAM-dependent methyltransferase</fullName>
    </submittedName>
</protein>
<dbReference type="Gene3D" id="3.40.50.150">
    <property type="entry name" value="Vaccinia Virus protein VP39"/>
    <property type="match status" value="1"/>
</dbReference>
<dbReference type="Proteomes" id="UP000503505">
    <property type="component" value="Chromosome"/>
</dbReference>
<dbReference type="GO" id="GO:0008168">
    <property type="term" value="F:methyltransferase activity"/>
    <property type="evidence" value="ECO:0007669"/>
    <property type="project" value="UniProtKB-KW"/>
</dbReference>
<evidence type="ECO:0000313" key="4">
    <source>
        <dbReference type="EMBL" id="QIC67621.1"/>
    </source>
</evidence>
<dbReference type="SUPFAM" id="SSF53335">
    <property type="entry name" value="S-adenosyl-L-methionine-dependent methyltransferases"/>
    <property type="match status" value="1"/>
</dbReference>
<dbReference type="CDD" id="cd02440">
    <property type="entry name" value="AdoMet_MTases"/>
    <property type="match status" value="1"/>
</dbReference>
<evidence type="ECO:0000256" key="2">
    <source>
        <dbReference type="ARBA" id="ARBA00022679"/>
    </source>
</evidence>
<sequence length="194" mass="22336">MGNVGYYNQNSEQFVQTTLNVNMESLYQAFLILLPNGGHILDLGCGSGRDTLAFKNKGYQVEALDYSKALVEKATALTGIPVRYQSFYDLNDHGIYDGIWACASLLHCERDRLTDVLQSILNALKVNGILYMSFKYGDKDREKDGRKFTDLNEEQAEELLNQFHQIELIKYWITIDQRPDREEKWLNILIKKNA</sequence>
<dbReference type="PANTHER" id="PTHR43861">
    <property type="entry name" value="TRANS-ACONITATE 2-METHYLTRANSFERASE-RELATED"/>
    <property type="match status" value="1"/>
</dbReference>
<dbReference type="InterPro" id="IPR029063">
    <property type="entry name" value="SAM-dependent_MTases_sf"/>
</dbReference>
<name>A0AAE6WWS0_9GAMM</name>